<reference evidence="1 2" key="1">
    <citation type="submission" date="2023-07" db="EMBL/GenBank/DDBJ databases">
        <title>Sorghum-associated microbial communities from plants grown in Nebraska, USA.</title>
        <authorList>
            <person name="Schachtman D."/>
        </authorList>
    </citation>
    <scope>NUCLEOTIDE SEQUENCE [LARGE SCALE GENOMIC DNA]</scope>
    <source>
        <strain evidence="1 2">DS1316</strain>
    </source>
</reference>
<keyword evidence="2" id="KW-1185">Reference proteome</keyword>
<dbReference type="Proteomes" id="UP001264340">
    <property type="component" value="Unassembled WGS sequence"/>
</dbReference>
<comment type="caution">
    <text evidence="1">The sequence shown here is derived from an EMBL/GenBank/DDBJ whole genome shotgun (WGS) entry which is preliminary data.</text>
</comment>
<evidence type="ECO:0000313" key="2">
    <source>
        <dbReference type="Proteomes" id="UP001264340"/>
    </source>
</evidence>
<accession>A0ABU1LUA8</accession>
<name>A0ABU1LUA8_9BURK</name>
<proteinExistence type="predicted"/>
<protein>
    <submittedName>
        <fullName evidence="1">Uncharacterized protein</fullName>
    </submittedName>
</protein>
<gene>
    <name evidence="1" type="ORF">J2804_003507</name>
</gene>
<sequence length="38" mass="3896">MMDGRRVRTISAGEICLDASLAHASPAANALSASPAKR</sequence>
<evidence type="ECO:0000313" key="1">
    <source>
        <dbReference type="EMBL" id="MDR6410085.1"/>
    </source>
</evidence>
<dbReference type="EMBL" id="JAVDRP010000006">
    <property type="protein sequence ID" value="MDR6410085.1"/>
    <property type="molecule type" value="Genomic_DNA"/>
</dbReference>
<organism evidence="1 2">
    <name type="scientific">Paraburkholderia terricola</name>
    <dbReference type="NCBI Taxonomy" id="169427"/>
    <lineage>
        <taxon>Bacteria</taxon>
        <taxon>Pseudomonadati</taxon>
        <taxon>Pseudomonadota</taxon>
        <taxon>Betaproteobacteria</taxon>
        <taxon>Burkholderiales</taxon>
        <taxon>Burkholderiaceae</taxon>
        <taxon>Paraburkholderia</taxon>
    </lineage>
</organism>